<dbReference type="GO" id="GO:0005524">
    <property type="term" value="F:ATP binding"/>
    <property type="evidence" value="ECO:0007669"/>
    <property type="project" value="UniProtKB-KW"/>
</dbReference>
<evidence type="ECO:0000256" key="2">
    <source>
        <dbReference type="ARBA" id="ARBA00022801"/>
    </source>
</evidence>
<keyword evidence="3" id="KW-0067">ATP-binding</keyword>
<dbReference type="InterPro" id="IPR050628">
    <property type="entry name" value="SNF2_RAD54_helicase_TF"/>
</dbReference>
<dbReference type="GO" id="GO:0006281">
    <property type="term" value="P:DNA repair"/>
    <property type="evidence" value="ECO:0007669"/>
    <property type="project" value="TreeGrafter"/>
</dbReference>
<dbReference type="Gene3D" id="3.40.50.300">
    <property type="entry name" value="P-loop containing nucleotide triphosphate hydrolases"/>
    <property type="match status" value="1"/>
</dbReference>
<dbReference type="InterPro" id="IPR027417">
    <property type="entry name" value="P-loop_NTPase"/>
</dbReference>
<gene>
    <name evidence="4" type="ORF">H0G86_000308</name>
</gene>
<proteinExistence type="predicted"/>
<evidence type="ECO:0000256" key="3">
    <source>
        <dbReference type="ARBA" id="ARBA00022840"/>
    </source>
</evidence>
<reference evidence="4 5" key="1">
    <citation type="journal article" date="2021" name="BMC Genomics">
        <title>Telomere-to-telomere genome assembly of asparaginase-producing Trichoderma simmonsii.</title>
        <authorList>
            <person name="Chung D."/>
            <person name="Kwon Y.M."/>
            <person name="Yang Y."/>
        </authorList>
    </citation>
    <scope>NUCLEOTIDE SEQUENCE [LARGE SCALE GENOMIC DNA]</scope>
    <source>
        <strain evidence="4 5">GH-Sj1</strain>
    </source>
</reference>
<accession>A0A8G0KZF7</accession>
<dbReference type="GO" id="GO:0005634">
    <property type="term" value="C:nucleus"/>
    <property type="evidence" value="ECO:0007669"/>
    <property type="project" value="TreeGrafter"/>
</dbReference>
<keyword evidence="5" id="KW-1185">Reference proteome</keyword>
<organism evidence="4 5">
    <name type="scientific">Trichoderma simmonsii</name>
    <dbReference type="NCBI Taxonomy" id="1491479"/>
    <lineage>
        <taxon>Eukaryota</taxon>
        <taxon>Fungi</taxon>
        <taxon>Dikarya</taxon>
        <taxon>Ascomycota</taxon>
        <taxon>Pezizomycotina</taxon>
        <taxon>Sordariomycetes</taxon>
        <taxon>Hypocreomycetidae</taxon>
        <taxon>Hypocreales</taxon>
        <taxon>Hypocreaceae</taxon>
        <taxon>Trichoderma</taxon>
    </lineage>
</organism>
<dbReference type="PANTHER" id="PTHR45626">
    <property type="entry name" value="TRANSCRIPTION TERMINATION FACTOR 2-RELATED"/>
    <property type="match status" value="1"/>
</dbReference>
<dbReference type="Proteomes" id="UP000826661">
    <property type="component" value="Chromosome I"/>
</dbReference>
<dbReference type="EMBL" id="CP075864">
    <property type="protein sequence ID" value="QYS92916.1"/>
    <property type="molecule type" value="Genomic_DNA"/>
</dbReference>
<dbReference type="PANTHER" id="PTHR45626:SF22">
    <property type="entry name" value="DNA REPAIR PROTEIN RAD5"/>
    <property type="match status" value="1"/>
</dbReference>
<sequence length="78" mass="9048">MEPHWNPTLEEQALARIHRIGQTQEVTTVRFYMRDSFEEQVMELQESKKNLAGVLLSPHDGGRMDDSLGTLQRLRVLL</sequence>
<dbReference type="GO" id="GO:0016787">
    <property type="term" value="F:hydrolase activity"/>
    <property type="evidence" value="ECO:0007669"/>
    <property type="project" value="UniProtKB-KW"/>
</dbReference>
<keyword evidence="1" id="KW-0547">Nucleotide-binding</keyword>
<keyword evidence="2" id="KW-0378">Hydrolase</keyword>
<evidence type="ECO:0000313" key="5">
    <source>
        <dbReference type="Proteomes" id="UP000826661"/>
    </source>
</evidence>
<evidence type="ECO:0000256" key="1">
    <source>
        <dbReference type="ARBA" id="ARBA00022741"/>
    </source>
</evidence>
<dbReference type="SUPFAM" id="SSF52540">
    <property type="entry name" value="P-loop containing nucleoside triphosphate hydrolases"/>
    <property type="match status" value="1"/>
</dbReference>
<name>A0A8G0KZF7_9HYPO</name>
<dbReference type="AlphaFoldDB" id="A0A8G0KZF7"/>
<dbReference type="GO" id="GO:0008094">
    <property type="term" value="F:ATP-dependent activity, acting on DNA"/>
    <property type="evidence" value="ECO:0007669"/>
    <property type="project" value="TreeGrafter"/>
</dbReference>
<evidence type="ECO:0000313" key="4">
    <source>
        <dbReference type="EMBL" id="QYS92916.1"/>
    </source>
</evidence>
<protein>
    <submittedName>
        <fullName evidence="4">Alpha-1,6-mannosyltransferase subunit</fullName>
    </submittedName>
</protein>